<comment type="caution">
    <text evidence="1">The sequence shown here is derived from an EMBL/GenBank/DDBJ whole genome shotgun (WGS) entry which is preliminary data.</text>
</comment>
<name>A0ACC1NS11_9PEZI</name>
<reference evidence="1" key="1">
    <citation type="submission" date="2022-10" db="EMBL/GenBank/DDBJ databases">
        <title>Genome Sequence of Xylaria curta.</title>
        <authorList>
            <person name="Buettner E."/>
        </authorList>
    </citation>
    <scope>NUCLEOTIDE SEQUENCE</scope>
    <source>
        <strain evidence="1">Babe10</strain>
    </source>
</reference>
<dbReference type="Proteomes" id="UP001143856">
    <property type="component" value="Unassembled WGS sequence"/>
</dbReference>
<organism evidence="1 2">
    <name type="scientific">Xylaria curta</name>
    <dbReference type="NCBI Taxonomy" id="42375"/>
    <lineage>
        <taxon>Eukaryota</taxon>
        <taxon>Fungi</taxon>
        <taxon>Dikarya</taxon>
        <taxon>Ascomycota</taxon>
        <taxon>Pezizomycotina</taxon>
        <taxon>Sordariomycetes</taxon>
        <taxon>Xylariomycetidae</taxon>
        <taxon>Xylariales</taxon>
        <taxon>Xylariaceae</taxon>
        <taxon>Xylaria</taxon>
    </lineage>
</organism>
<sequence>MVFKVTLGIVALAFLLPFAYERGQTLNFLFWKNAPHRLVKINAFASHEIRFSDRIRSCEDVLIVESEGLAILGCDPGREKWNTIMGVFVPEPVENGGLYIFDYKNAGGSDVESGHGI</sequence>
<keyword evidence="2" id="KW-1185">Reference proteome</keyword>
<evidence type="ECO:0000313" key="2">
    <source>
        <dbReference type="Proteomes" id="UP001143856"/>
    </source>
</evidence>
<evidence type="ECO:0000313" key="1">
    <source>
        <dbReference type="EMBL" id="KAJ2981593.1"/>
    </source>
</evidence>
<proteinExistence type="predicted"/>
<accession>A0ACC1NS11</accession>
<protein>
    <submittedName>
        <fullName evidence="1">Uncharacterized protein</fullName>
    </submittedName>
</protein>
<gene>
    <name evidence="1" type="ORF">NUW58_g6654</name>
</gene>
<dbReference type="EMBL" id="JAPDGR010001546">
    <property type="protein sequence ID" value="KAJ2981593.1"/>
    <property type="molecule type" value="Genomic_DNA"/>
</dbReference>